<accession>A0A1G2L9X9</accession>
<evidence type="ECO:0000313" key="2">
    <source>
        <dbReference type="Proteomes" id="UP000177982"/>
    </source>
</evidence>
<gene>
    <name evidence="1" type="ORF">A2934_05790</name>
</gene>
<evidence type="ECO:0000313" key="1">
    <source>
        <dbReference type="EMBL" id="OHA07661.1"/>
    </source>
</evidence>
<dbReference type="Proteomes" id="UP000177982">
    <property type="component" value="Unassembled WGS sequence"/>
</dbReference>
<dbReference type="AlphaFoldDB" id="A0A1G2L9X9"/>
<organism evidence="1 2">
    <name type="scientific">Candidatus Sungbacteria bacterium RIFCSPLOWO2_01_FULL_47_10</name>
    <dbReference type="NCBI Taxonomy" id="1802276"/>
    <lineage>
        <taxon>Bacteria</taxon>
        <taxon>Candidatus Sungiibacteriota</taxon>
    </lineage>
</organism>
<sequence>MKRSNKQFSTKNRNQKITVFLKIFASIGCRKKRKPVPSSLRAPQMDRPAMLVLSIERGRKNRLTAFRTDFLLFHCYSFIKNIKRSACILFLLKEKTMGD</sequence>
<dbReference type="EMBL" id="MHQO01000005">
    <property type="protein sequence ID" value="OHA07661.1"/>
    <property type="molecule type" value="Genomic_DNA"/>
</dbReference>
<reference evidence="1 2" key="1">
    <citation type="journal article" date="2016" name="Nat. Commun.">
        <title>Thousands of microbial genomes shed light on interconnected biogeochemical processes in an aquifer system.</title>
        <authorList>
            <person name="Anantharaman K."/>
            <person name="Brown C.T."/>
            <person name="Hug L.A."/>
            <person name="Sharon I."/>
            <person name="Castelle C.J."/>
            <person name="Probst A.J."/>
            <person name="Thomas B.C."/>
            <person name="Singh A."/>
            <person name="Wilkins M.J."/>
            <person name="Karaoz U."/>
            <person name="Brodie E.L."/>
            <person name="Williams K.H."/>
            <person name="Hubbard S.S."/>
            <person name="Banfield J.F."/>
        </authorList>
    </citation>
    <scope>NUCLEOTIDE SEQUENCE [LARGE SCALE GENOMIC DNA]</scope>
</reference>
<protein>
    <submittedName>
        <fullName evidence="1">Uncharacterized protein</fullName>
    </submittedName>
</protein>
<name>A0A1G2L9X9_9BACT</name>
<proteinExistence type="predicted"/>
<comment type="caution">
    <text evidence="1">The sequence shown here is derived from an EMBL/GenBank/DDBJ whole genome shotgun (WGS) entry which is preliminary data.</text>
</comment>